<keyword evidence="1" id="KW-0472">Membrane</keyword>
<dbReference type="CDD" id="cd09911">
    <property type="entry name" value="Lin0431_like"/>
    <property type="match status" value="1"/>
</dbReference>
<dbReference type="Proteomes" id="UP001597285">
    <property type="component" value="Unassembled WGS sequence"/>
</dbReference>
<organism evidence="2 3">
    <name type="scientific">Carnobacterium antarcticum</name>
    <dbReference type="NCBI Taxonomy" id="2126436"/>
    <lineage>
        <taxon>Bacteria</taxon>
        <taxon>Bacillati</taxon>
        <taxon>Bacillota</taxon>
        <taxon>Bacilli</taxon>
        <taxon>Lactobacillales</taxon>
        <taxon>Carnobacteriaceae</taxon>
        <taxon>Carnobacterium</taxon>
    </lineage>
</organism>
<evidence type="ECO:0000313" key="2">
    <source>
        <dbReference type="EMBL" id="MFD1798467.1"/>
    </source>
</evidence>
<dbReference type="EMBL" id="JBHUFF010000005">
    <property type="protein sequence ID" value="MFD1798467.1"/>
    <property type="molecule type" value="Genomic_DNA"/>
</dbReference>
<name>A0ABW4NJ85_9LACT</name>
<keyword evidence="3" id="KW-1185">Reference proteome</keyword>
<gene>
    <name evidence="2" type="ORF">ACFSBK_01140</name>
</gene>
<keyword evidence="1" id="KW-1133">Transmembrane helix</keyword>
<accession>A0ABW4NJ85</accession>
<proteinExistence type="predicted"/>
<comment type="caution">
    <text evidence="2">The sequence shown here is derived from an EMBL/GenBank/DDBJ whole genome shotgun (WGS) entry which is preliminary data.</text>
</comment>
<evidence type="ECO:0000313" key="3">
    <source>
        <dbReference type="Proteomes" id="UP001597285"/>
    </source>
</evidence>
<evidence type="ECO:0000256" key="1">
    <source>
        <dbReference type="SAM" id="Phobius"/>
    </source>
</evidence>
<dbReference type="Pfam" id="PF07009">
    <property type="entry name" value="NusG_II"/>
    <property type="match status" value="1"/>
</dbReference>
<protein>
    <submittedName>
        <fullName evidence="2">NusG domain II-containing protein</fullName>
    </submittedName>
</protein>
<sequence length="143" mass="16160">MTNFKKYAKLVRPLDVVIVVLLMIGSFIPHYIFGRQTRSIDETSEVVAVISIDGEEVKRVRLSEETPHEQFTFHPAEGQYNIIEVDGKKIRNKEDNSSDQIAVKTGWISKPGETSICLPHKLIIEIKADSPIEDSEDDIIVPL</sequence>
<dbReference type="InterPro" id="IPR038690">
    <property type="entry name" value="NusG_2_sf"/>
</dbReference>
<keyword evidence="1" id="KW-0812">Transmembrane</keyword>
<dbReference type="RefSeq" id="WP_058919662.1">
    <property type="nucleotide sequence ID" value="NZ_JBHSQC010000024.1"/>
</dbReference>
<feature type="transmembrane region" description="Helical" evidence="1">
    <location>
        <begin position="12"/>
        <end position="33"/>
    </location>
</feature>
<dbReference type="Gene3D" id="2.60.320.10">
    <property type="entry name" value="N-utilization substance G protein NusG, insert domain"/>
    <property type="match status" value="1"/>
</dbReference>
<reference evidence="3" key="1">
    <citation type="journal article" date="2019" name="Int. J. Syst. Evol. Microbiol.">
        <title>The Global Catalogue of Microorganisms (GCM) 10K type strain sequencing project: providing services to taxonomists for standard genome sequencing and annotation.</title>
        <authorList>
            <consortium name="The Broad Institute Genomics Platform"/>
            <consortium name="The Broad Institute Genome Sequencing Center for Infectious Disease"/>
            <person name="Wu L."/>
            <person name="Ma J."/>
        </authorList>
    </citation>
    <scope>NUCLEOTIDE SEQUENCE [LARGE SCALE GENOMIC DNA]</scope>
    <source>
        <strain evidence="3">KCTC 42143</strain>
    </source>
</reference>